<dbReference type="EMBL" id="FOHU01000018">
    <property type="protein sequence ID" value="SET66102.1"/>
    <property type="molecule type" value="Genomic_DNA"/>
</dbReference>
<evidence type="ECO:0000256" key="2">
    <source>
        <dbReference type="ARBA" id="ARBA00022475"/>
    </source>
</evidence>
<evidence type="ECO:0000256" key="6">
    <source>
        <dbReference type="ARBA" id="ARBA00023136"/>
    </source>
</evidence>
<keyword evidence="2" id="KW-1003">Cell membrane</keyword>
<feature type="transmembrane region" description="Helical" evidence="7">
    <location>
        <begin position="246"/>
        <end position="264"/>
    </location>
</feature>
<feature type="transmembrane region" description="Helical" evidence="7">
    <location>
        <begin position="52"/>
        <end position="74"/>
    </location>
</feature>
<evidence type="ECO:0000256" key="7">
    <source>
        <dbReference type="SAM" id="Phobius"/>
    </source>
</evidence>
<dbReference type="InterPro" id="IPR010656">
    <property type="entry name" value="DctM"/>
</dbReference>
<evidence type="ECO:0000259" key="8">
    <source>
        <dbReference type="Pfam" id="PF06808"/>
    </source>
</evidence>
<feature type="transmembrane region" description="Helical" evidence="7">
    <location>
        <begin position="363"/>
        <end position="392"/>
    </location>
</feature>
<dbReference type="PANTHER" id="PTHR33362:SF2">
    <property type="entry name" value="TRAP TRANSPORTER LARGE PERMEASE PROTEIN"/>
    <property type="match status" value="1"/>
</dbReference>
<keyword evidence="10" id="KW-1185">Reference proteome</keyword>
<evidence type="ECO:0000256" key="3">
    <source>
        <dbReference type="ARBA" id="ARBA00022519"/>
    </source>
</evidence>
<dbReference type="PANTHER" id="PTHR33362">
    <property type="entry name" value="SIALIC ACID TRAP TRANSPORTER PERMEASE PROTEIN SIAT-RELATED"/>
    <property type="match status" value="1"/>
</dbReference>
<reference evidence="9 10" key="1">
    <citation type="submission" date="2016-10" db="EMBL/GenBank/DDBJ databases">
        <authorList>
            <person name="de Groot N.N."/>
        </authorList>
    </citation>
    <scope>NUCLEOTIDE SEQUENCE [LARGE SCALE GENOMIC DNA]</scope>
    <source>
        <strain evidence="9 10">DSM 18979</strain>
    </source>
</reference>
<feature type="transmembrane region" description="Helical" evidence="7">
    <location>
        <begin position="340"/>
        <end position="357"/>
    </location>
</feature>
<dbReference type="OrthoDB" id="9772674at2"/>
<dbReference type="STRING" id="426128.SAMN05660297_03070"/>
<dbReference type="InterPro" id="IPR004681">
    <property type="entry name" value="TRAP_DctM"/>
</dbReference>
<keyword evidence="4 7" id="KW-0812">Transmembrane</keyword>
<feature type="transmembrane region" description="Helical" evidence="7">
    <location>
        <begin position="276"/>
        <end position="298"/>
    </location>
</feature>
<organism evidence="9 10">
    <name type="scientific">Natronincola peptidivorans</name>
    <dbReference type="NCBI Taxonomy" id="426128"/>
    <lineage>
        <taxon>Bacteria</taxon>
        <taxon>Bacillati</taxon>
        <taxon>Bacillota</taxon>
        <taxon>Clostridia</taxon>
        <taxon>Peptostreptococcales</taxon>
        <taxon>Natronincolaceae</taxon>
        <taxon>Natronincola</taxon>
    </lineage>
</organism>
<feature type="transmembrane region" description="Helical" evidence="7">
    <location>
        <begin position="95"/>
        <end position="117"/>
    </location>
</feature>
<dbReference type="GO" id="GO:0005886">
    <property type="term" value="C:plasma membrane"/>
    <property type="evidence" value="ECO:0007669"/>
    <property type="project" value="UniProtKB-SubCell"/>
</dbReference>
<evidence type="ECO:0000313" key="10">
    <source>
        <dbReference type="Proteomes" id="UP000199568"/>
    </source>
</evidence>
<dbReference type="NCBIfam" id="TIGR00786">
    <property type="entry name" value="dctM"/>
    <property type="match status" value="1"/>
</dbReference>
<dbReference type="AlphaFoldDB" id="A0A1I0G5A9"/>
<feature type="transmembrane region" description="Helical" evidence="7">
    <location>
        <begin position="404"/>
        <end position="425"/>
    </location>
</feature>
<gene>
    <name evidence="9" type="ORF">SAMN05660297_03070</name>
</gene>
<dbReference type="PIRSF" id="PIRSF006066">
    <property type="entry name" value="HI0050"/>
    <property type="match status" value="1"/>
</dbReference>
<comment type="subcellular location">
    <subcellularLocation>
        <location evidence="1">Cell inner membrane</location>
        <topology evidence="1">Multi-pass membrane protein</topology>
    </subcellularLocation>
</comment>
<feature type="domain" description="TRAP C4-dicarboxylate transport system permease DctM subunit" evidence="8">
    <location>
        <begin position="12"/>
        <end position="420"/>
    </location>
</feature>
<keyword evidence="3" id="KW-0997">Cell inner membrane</keyword>
<protein>
    <submittedName>
        <fullName evidence="9">TRAP transporter, DctM subunit</fullName>
    </submittedName>
</protein>
<evidence type="ECO:0000256" key="5">
    <source>
        <dbReference type="ARBA" id="ARBA00022989"/>
    </source>
</evidence>
<keyword evidence="6 7" id="KW-0472">Membrane</keyword>
<evidence type="ECO:0000256" key="1">
    <source>
        <dbReference type="ARBA" id="ARBA00004429"/>
    </source>
</evidence>
<name>A0A1I0G5A9_9FIRM</name>
<feature type="transmembrane region" description="Helical" evidence="7">
    <location>
        <begin position="175"/>
        <end position="199"/>
    </location>
</feature>
<keyword evidence="5 7" id="KW-1133">Transmembrane helix</keyword>
<feature type="transmembrane region" description="Helical" evidence="7">
    <location>
        <begin position="220"/>
        <end position="240"/>
    </location>
</feature>
<feature type="transmembrane region" description="Helical" evidence="7">
    <location>
        <begin position="318"/>
        <end position="335"/>
    </location>
</feature>
<evidence type="ECO:0000313" key="9">
    <source>
        <dbReference type="EMBL" id="SET66102.1"/>
    </source>
</evidence>
<dbReference type="Pfam" id="PF06808">
    <property type="entry name" value="DctM"/>
    <property type="match status" value="1"/>
</dbReference>
<dbReference type="Proteomes" id="UP000199568">
    <property type="component" value="Unassembled WGS sequence"/>
</dbReference>
<dbReference type="GO" id="GO:0022857">
    <property type="term" value="F:transmembrane transporter activity"/>
    <property type="evidence" value="ECO:0007669"/>
    <property type="project" value="TreeGrafter"/>
</dbReference>
<proteinExistence type="predicted"/>
<sequence>MTSTSIAMLLLLGLFFGLLLIRVPVAFALAIPTFITAMYLDIPAMVITQQMVRGISSFSLLAIPFFIVSGEIMGQGGISSRLIKFADVIVGRMRGGLAMVNVVASMFFGGISGSAVADTSSIGPVLIPMMKEKGYDTDYAVNVTIASSVQGIIIPPSHNMIIYSVVAGGVSIGNLFLAGILPGVFLGIMLMVISYAIAVKRNYPKGEGYSIKEALTITRESILGLMTAVIIIVGVTTGWFTATESAAIAAIWAFFVTFFIYKEIKISRMKNILAKSLRTLAMVMALIATSSAFAWMMAYLRIPTIITETLLSISESKIFILLIINLILLLLGMIMDMAPLILIATPILLPVVTMAGMDPVQFGIVLMLNLGIGLITPPVGSVLFVGCSIGGISMERTMRSLMPFYITMIITLLALTFIPSLTLLIPRLFGV</sequence>
<dbReference type="RefSeq" id="WP_090446081.1">
    <property type="nucleotide sequence ID" value="NZ_FOHU01000018.1"/>
</dbReference>
<evidence type="ECO:0000256" key="4">
    <source>
        <dbReference type="ARBA" id="ARBA00022692"/>
    </source>
</evidence>
<accession>A0A1I0G5A9</accession>